<protein>
    <submittedName>
        <fullName evidence="2">Uncharacterized protein</fullName>
    </submittedName>
</protein>
<proteinExistence type="predicted"/>
<feature type="compositionally biased region" description="Basic and acidic residues" evidence="1">
    <location>
        <begin position="100"/>
        <end position="119"/>
    </location>
</feature>
<organism evidence="2 3">
    <name type="scientific">Stephania yunnanensis</name>
    <dbReference type="NCBI Taxonomy" id="152371"/>
    <lineage>
        <taxon>Eukaryota</taxon>
        <taxon>Viridiplantae</taxon>
        <taxon>Streptophyta</taxon>
        <taxon>Embryophyta</taxon>
        <taxon>Tracheophyta</taxon>
        <taxon>Spermatophyta</taxon>
        <taxon>Magnoliopsida</taxon>
        <taxon>Ranunculales</taxon>
        <taxon>Menispermaceae</taxon>
        <taxon>Menispermoideae</taxon>
        <taxon>Cissampelideae</taxon>
        <taxon>Stephania</taxon>
    </lineage>
</organism>
<feature type="compositionally biased region" description="Basic and acidic residues" evidence="1">
    <location>
        <begin position="43"/>
        <end position="62"/>
    </location>
</feature>
<evidence type="ECO:0000256" key="1">
    <source>
        <dbReference type="SAM" id="MobiDB-lite"/>
    </source>
</evidence>
<feature type="compositionally biased region" description="Basic residues" evidence="1">
    <location>
        <begin position="66"/>
        <end position="84"/>
    </location>
</feature>
<accession>A0AAP0Q556</accession>
<evidence type="ECO:0000313" key="3">
    <source>
        <dbReference type="Proteomes" id="UP001420932"/>
    </source>
</evidence>
<dbReference type="AlphaFoldDB" id="A0AAP0Q556"/>
<dbReference type="EMBL" id="JBBNAF010000001">
    <property type="protein sequence ID" value="KAK9168127.1"/>
    <property type="molecule type" value="Genomic_DNA"/>
</dbReference>
<comment type="caution">
    <text evidence="2">The sequence shown here is derived from an EMBL/GenBank/DDBJ whole genome shotgun (WGS) entry which is preliminary data.</text>
</comment>
<sequence>MRHVSEGGVGVGVQVQACSRASSAAEEWRVATADLGRPTCILETRRVERRPQKSWESSEKPWPRMTRGRRRGGRGRGRARRRGGRVSGRGGRGRGLQRVRRGEAERVRGRERDAERQRK</sequence>
<gene>
    <name evidence="2" type="ORF">Syun_000267</name>
</gene>
<keyword evidence="3" id="KW-1185">Reference proteome</keyword>
<name>A0AAP0Q556_9MAGN</name>
<feature type="region of interest" description="Disordered" evidence="1">
    <location>
        <begin position="42"/>
        <end position="119"/>
    </location>
</feature>
<reference evidence="2 3" key="1">
    <citation type="submission" date="2024-01" db="EMBL/GenBank/DDBJ databases">
        <title>Genome assemblies of Stephania.</title>
        <authorList>
            <person name="Yang L."/>
        </authorList>
    </citation>
    <scope>NUCLEOTIDE SEQUENCE [LARGE SCALE GENOMIC DNA]</scope>
    <source>
        <strain evidence="2">YNDBR</strain>
        <tissue evidence="2">Leaf</tissue>
    </source>
</reference>
<dbReference type="Proteomes" id="UP001420932">
    <property type="component" value="Unassembled WGS sequence"/>
</dbReference>
<evidence type="ECO:0000313" key="2">
    <source>
        <dbReference type="EMBL" id="KAK9168127.1"/>
    </source>
</evidence>